<evidence type="ECO:0000259" key="1">
    <source>
        <dbReference type="Pfam" id="PF01863"/>
    </source>
</evidence>
<name>A0A9X2MG26_9FIRM</name>
<dbReference type="InterPro" id="IPR053136">
    <property type="entry name" value="UTP_pyrophosphatase-like"/>
</dbReference>
<evidence type="ECO:0000313" key="3">
    <source>
        <dbReference type="Proteomes" id="UP001140817"/>
    </source>
</evidence>
<dbReference type="InterPro" id="IPR002725">
    <property type="entry name" value="YgjP-like_metallopeptidase"/>
</dbReference>
<dbReference type="AlphaFoldDB" id="A0A9X2MG26"/>
<comment type="caution">
    <text evidence="2">The sequence shown here is derived from an EMBL/GenBank/DDBJ whole genome shotgun (WGS) entry which is preliminary data.</text>
</comment>
<sequence>LIITTNNNEIEYIKNELKKWYKIESEKIVITRLEVLKKEKPMMNKLSPNIIKIKEQKKRWGSCTSSKTIYINSRISMLKVDVIDYILVHEFSHLVHMNHSKDFYNLVEEIIPNFKESEKWLKENSYKLTL</sequence>
<gene>
    <name evidence="2" type="ORF">NSA58_20270</name>
</gene>
<organism evidence="2 3">
    <name type="scientific">Terrisporobacter muris</name>
    <dbReference type="NCBI Taxonomy" id="2963284"/>
    <lineage>
        <taxon>Bacteria</taxon>
        <taxon>Bacillati</taxon>
        <taxon>Bacillota</taxon>
        <taxon>Clostridia</taxon>
        <taxon>Peptostreptococcales</taxon>
        <taxon>Peptostreptococcaceae</taxon>
        <taxon>Terrisporobacter</taxon>
    </lineage>
</organism>
<reference evidence="2" key="1">
    <citation type="submission" date="2022-07" db="EMBL/GenBank/DDBJ databases">
        <title>Enhanced cultured diversity of the mouse gut microbiota enables custom-made synthetic communities.</title>
        <authorList>
            <person name="Afrizal A."/>
        </authorList>
    </citation>
    <scope>NUCLEOTIDE SEQUENCE</scope>
    <source>
        <strain evidence="2">DSM 29186</strain>
    </source>
</reference>
<keyword evidence="3" id="KW-1185">Reference proteome</keyword>
<dbReference type="PANTHER" id="PTHR30399">
    <property type="entry name" value="UNCHARACTERIZED PROTEIN YGJP"/>
    <property type="match status" value="1"/>
</dbReference>
<feature type="domain" description="YgjP-like metallopeptidase" evidence="1">
    <location>
        <begin position="3"/>
        <end position="124"/>
    </location>
</feature>
<accession>A0A9X2MG26</accession>
<evidence type="ECO:0000313" key="2">
    <source>
        <dbReference type="EMBL" id="MCR1825085.1"/>
    </source>
</evidence>
<dbReference type="RefSeq" id="WP_257560934.1">
    <property type="nucleotide sequence ID" value="NZ_JANKBY010000549.1"/>
</dbReference>
<feature type="non-terminal residue" evidence="2">
    <location>
        <position position="1"/>
    </location>
</feature>
<dbReference type="CDD" id="cd07344">
    <property type="entry name" value="M48_yhfN_like"/>
    <property type="match status" value="1"/>
</dbReference>
<protein>
    <submittedName>
        <fullName evidence="2">M48 family metallopeptidase</fullName>
    </submittedName>
</protein>
<dbReference type="Proteomes" id="UP001140817">
    <property type="component" value="Unassembled WGS sequence"/>
</dbReference>
<proteinExistence type="predicted"/>
<dbReference type="Pfam" id="PF01863">
    <property type="entry name" value="YgjP-like"/>
    <property type="match status" value="1"/>
</dbReference>
<dbReference type="Gene3D" id="3.30.2010.10">
    <property type="entry name" value="Metalloproteases ('zincins'), catalytic domain"/>
    <property type="match status" value="1"/>
</dbReference>
<dbReference type="EMBL" id="JANKBY010000549">
    <property type="protein sequence ID" value="MCR1825085.1"/>
    <property type="molecule type" value="Genomic_DNA"/>
</dbReference>
<dbReference type="PANTHER" id="PTHR30399:SF1">
    <property type="entry name" value="UTP PYROPHOSPHATASE"/>
    <property type="match status" value="1"/>
</dbReference>